<evidence type="ECO:0000313" key="5">
    <source>
        <dbReference type="Proteomes" id="UP000680706"/>
    </source>
</evidence>
<dbReference type="PANTHER" id="PTHR30336:SF4">
    <property type="entry name" value="ENVELOPE BIOGENESIS FACTOR ELYC"/>
    <property type="match status" value="1"/>
</dbReference>
<dbReference type="PANTHER" id="PTHR30336">
    <property type="entry name" value="INNER MEMBRANE PROTEIN, PROBABLE PERMEASE"/>
    <property type="match status" value="1"/>
</dbReference>
<feature type="domain" description="DUF218" evidence="3">
    <location>
        <begin position="79"/>
        <end position="218"/>
    </location>
</feature>
<dbReference type="Gene3D" id="3.40.50.620">
    <property type="entry name" value="HUPs"/>
    <property type="match status" value="1"/>
</dbReference>
<keyword evidence="2" id="KW-1133">Transmembrane helix</keyword>
<dbReference type="InterPro" id="IPR051599">
    <property type="entry name" value="Cell_Envelope_Assoc"/>
</dbReference>
<name>A0ABX8AL42_9HYPH</name>
<dbReference type="Pfam" id="PF02698">
    <property type="entry name" value="DUF218"/>
    <property type="match status" value="1"/>
</dbReference>
<feature type="transmembrane region" description="Helical" evidence="2">
    <location>
        <begin position="43"/>
        <end position="63"/>
    </location>
</feature>
<keyword evidence="2" id="KW-0812">Transmembrane</keyword>
<dbReference type="InterPro" id="IPR014729">
    <property type="entry name" value="Rossmann-like_a/b/a_fold"/>
</dbReference>
<keyword evidence="2" id="KW-0472">Membrane</keyword>
<dbReference type="CDD" id="cd06259">
    <property type="entry name" value="YdcF-like"/>
    <property type="match status" value="1"/>
</dbReference>
<dbReference type="EMBL" id="CP074126">
    <property type="protein sequence ID" value="QUS55774.1"/>
    <property type="molecule type" value="Genomic_DNA"/>
</dbReference>
<evidence type="ECO:0000256" key="2">
    <source>
        <dbReference type="SAM" id="Phobius"/>
    </source>
</evidence>
<sequence length="239" mass="26934">MEHSLNTRDTAANFKAPGEQEPVSASAGKCSGRKSFVRRVVRFFFLLFLICSVAFAAGFLWFVEVLQPAVQTVVPKHADGIVVLTGGRDRISQSLDLLETGSAKRLLISGVHPSTSAKQIARLNSKRMWLFDCCVDLDRKALNTIGNAEETASWVRKNQFNSLLVVTSAYHMPRALAELQVRLPEAELYPSPVYHKELDLEHWYESSSITKLLLREYVKYILVRLRVELDTVFPVKHSS</sequence>
<evidence type="ECO:0000313" key="4">
    <source>
        <dbReference type="EMBL" id="QUS55774.1"/>
    </source>
</evidence>
<keyword evidence="5" id="KW-1185">Reference proteome</keyword>
<feature type="region of interest" description="Disordered" evidence="1">
    <location>
        <begin position="1"/>
        <end position="27"/>
    </location>
</feature>
<dbReference type="Proteomes" id="UP000680706">
    <property type="component" value="Chromosome"/>
</dbReference>
<accession>A0ABX8AL42</accession>
<evidence type="ECO:0000259" key="3">
    <source>
        <dbReference type="Pfam" id="PF02698"/>
    </source>
</evidence>
<gene>
    <name evidence="4" type="ORF">KGB56_21205</name>
</gene>
<organism evidence="4 5">
    <name type="scientific">Pseudovibrio brasiliensis</name>
    <dbReference type="NCBI Taxonomy" id="1898042"/>
    <lineage>
        <taxon>Bacteria</taxon>
        <taxon>Pseudomonadati</taxon>
        <taxon>Pseudomonadota</taxon>
        <taxon>Alphaproteobacteria</taxon>
        <taxon>Hyphomicrobiales</taxon>
        <taxon>Stappiaceae</taxon>
        <taxon>Pseudovibrio</taxon>
    </lineage>
</organism>
<protein>
    <submittedName>
        <fullName evidence="4">YdcF family protein</fullName>
    </submittedName>
</protein>
<dbReference type="InterPro" id="IPR003848">
    <property type="entry name" value="DUF218"/>
</dbReference>
<reference evidence="4 5" key="1">
    <citation type="journal article" date="2021" name="Angew. Chem. Int. Ed. Engl.">
        <title>A novel family of nonribosomal peptides modulate collective behavior in Pseudovibrio bacteria isolated from marine sponges.</title>
        <authorList>
            <person name="Ioca L.P."/>
            <person name="Dai Y."/>
            <person name="Kunakom S."/>
            <person name="Diaz-Espinosa J."/>
            <person name="Krunic A."/>
            <person name="Crnkovic C.M."/>
            <person name="Orjala J."/>
            <person name="Sanchez L.M."/>
            <person name="Ferreira A.G."/>
            <person name="Berlinck R.G.S."/>
            <person name="Eustaquio A.S."/>
        </authorList>
    </citation>
    <scope>NUCLEOTIDE SEQUENCE [LARGE SCALE GENOMIC DNA]</scope>
    <source>
        <strain evidence="4 5">Ab134</strain>
    </source>
</reference>
<evidence type="ECO:0000256" key="1">
    <source>
        <dbReference type="SAM" id="MobiDB-lite"/>
    </source>
</evidence>
<proteinExistence type="predicted"/>